<keyword evidence="3" id="KW-1185">Reference proteome</keyword>
<feature type="transmembrane region" description="Helical" evidence="1">
    <location>
        <begin position="35"/>
        <end position="54"/>
    </location>
</feature>
<comment type="caution">
    <text evidence="2">The sequence shown here is derived from an EMBL/GenBank/DDBJ whole genome shotgun (WGS) entry which is preliminary data.</text>
</comment>
<name>A0A261Y3J6_9FUNG</name>
<sequence>MSTNASVLDPNGFLSPQTDTQLTASGITLDSHQRLYWIAAVVLWLICFLLRPLALSLAPRLPYADGHGPLGGVHANGTGKPNAPTEEGLEAPNDIEDSWNNDTTPRIDGTQAVTTPPYRYAQYAQRLPAAYTIVRDNLLALVCALVVNSFSQSLTLGVEIVAWIFLATTLAWGTLIVALDSRWVDIVFSVFSLGLGFAVLLISFLTGFK</sequence>
<evidence type="ECO:0000313" key="3">
    <source>
        <dbReference type="Proteomes" id="UP000242875"/>
    </source>
</evidence>
<feature type="transmembrane region" description="Helical" evidence="1">
    <location>
        <begin position="186"/>
        <end position="208"/>
    </location>
</feature>
<accession>A0A261Y3J6</accession>
<dbReference type="Proteomes" id="UP000242875">
    <property type="component" value="Unassembled WGS sequence"/>
</dbReference>
<organism evidence="2 3">
    <name type="scientific">Bifiguratus adelaidae</name>
    <dbReference type="NCBI Taxonomy" id="1938954"/>
    <lineage>
        <taxon>Eukaryota</taxon>
        <taxon>Fungi</taxon>
        <taxon>Fungi incertae sedis</taxon>
        <taxon>Mucoromycota</taxon>
        <taxon>Mucoromycotina</taxon>
        <taxon>Endogonomycetes</taxon>
        <taxon>Endogonales</taxon>
        <taxon>Endogonales incertae sedis</taxon>
        <taxon>Bifiguratus</taxon>
    </lineage>
</organism>
<protein>
    <submittedName>
        <fullName evidence="2">Uncharacterized protein</fullName>
    </submittedName>
</protein>
<proteinExistence type="predicted"/>
<dbReference type="EMBL" id="MVBO01000021">
    <property type="protein sequence ID" value="OZJ05183.1"/>
    <property type="molecule type" value="Genomic_DNA"/>
</dbReference>
<evidence type="ECO:0000313" key="2">
    <source>
        <dbReference type="EMBL" id="OZJ05183.1"/>
    </source>
</evidence>
<keyword evidence="1" id="KW-0812">Transmembrane</keyword>
<feature type="transmembrane region" description="Helical" evidence="1">
    <location>
        <begin position="160"/>
        <end position="179"/>
    </location>
</feature>
<feature type="transmembrane region" description="Helical" evidence="1">
    <location>
        <begin position="129"/>
        <end position="148"/>
    </location>
</feature>
<keyword evidence="1" id="KW-0472">Membrane</keyword>
<reference evidence="2 3" key="1">
    <citation type="journal article" date="2017" name="Mycologia">
        <title>Bifiguratus adelaidae, gen. et sp. nov., a new member of Mucoromycotina in endophytic and soil-dwelling habitats.</title>
        <authorList>
            <person name="Torres-Cruz T.J."/>
            <person name="Billingsley Tobias T.L."/>
            <person name="Almatruk M."/>
            <person name="Hesse C."/>
            <person name="Kuske C.R."/>
            <person name="Desiro A."/>
            <person name="Benucci G.M."/>
            <person name="Bonito G."/>
            <person name="Stajich J.E."/>
            <person name="Dunlap C."/>
            <person name="Arnold A.E."/>
            <person name="Porras-Alfaro A."/>
        </authorList>
    </citation>
    <scope>NUCLEOTIDE SEQUENCE [LARGE SCALE GENOMIC DNA]</scope>
    <source>
        <strain evidence="2 3">AZ0501</strain>
    </source>
</reference>
<evidence type="ECO:0000256" key="1">
    <source>
        <dbReference type="SAM" id="Phobius"/>
    </source>
</evidence>
<gene>
    <name evidence="2" type="ORF">BZG36_02201</name>
</gene>
<dbReference type="AlphaFoldDB" id="A0A261Y3J6"/>
<keyword evidence="1" id="KW-1133">Transmembrane helix</keyword>